<evidence type="ECO:0000313" key="5">
    <source>
        <dbReference type="EMBL" id="WDR05229.1"/>
    </source>
</evidence>
<dbReference type="GO" id="GO:0016829">
    <property type="term" value="F:lyase activity"/>
    <property type="evidence" value="ECO:0007669"/>
    <property type="project" value="UniProtKB-KW"/>
</dbReference>
<sequence length="264" mass="29084">MSTRPPRPKFPDLTNPMRLALQEQRAKVGIWTQLNSTNAIEGLVWAGFDWLLIDCEHAPIELNDVISHLRVVDPSPTIPIVRLTLNDELLLKRHLDAGVRSFMLPFVQTAEEAKAAVNAMHYPPRGQRGMAGMHRANRYGAVPDYFTKASDSLFLIVQIETGEALNRLEDILAVDGVDAVFFGPSDLSASLGFPGQGGGERITEIVNKALERVRKTNKFAGTLALSPAQADSFFDAGFDFVSVTSDCGLLFANARQTVSRYDQR</sequence>
<dbReference type="EMBL" id="CP118247">
    <property type="protein sequence ID" value="WDR05229.1"/>
    <property type="molecule type" value="Genomic_DNA"/>
</dbReference>
<proteinExistence type="inferred from homology"/>
<gene>
    <name evidence="5" type="ORF">PSQ90_13140</name>
</gene>
<dbReference type="InterPro" id="IPR050251">
    <property type="entry name" value="HpcH-HpaI_aldolase"/>
</dbReference>
<dbReference type="SUPFAM" id="SSF51621">
    <property type="entry name" value="Phosphoenolpyruvate/pyruvate domain"/>
    <property type="match status" value="1"/>
</dbReference>
<reference evidence="5 6" key="1">
    <citation type="submission" date="2023-02" db="EMBL/GenBank/DDBJ databases">
        <title>Devosia chondri sp. nov., isolated from the phycosphere of marine algae.</title>
        <authorList>
            <person name="Kim J.M."/>
            <person name="Lee J.K."/>
            <person name="Choi B.J."/>
            <person name="Bayburt H."/>
            <person name="Jeon C.O."/>
        </authorList>
    </citation>
    <scope>NUCLEOTIDE SEQUENCE [LARGE SCALE GENOMIC DNA]</scope>
    <source>
        <strain evidence="5 6">G2-5</strain>
    </source>
</reference>
<evidence type="ECO:0000313" key="6">
    <source>
        <dbReference type="Proteomes" id="UP001222118"/>
    </source>
</evidence>
<keyword evidence="6" id="KW-1185">Reference proteome</keyword>
<keyword evidence="2" id="KW-0479">Metal-binding</keyword>
<dbReference type="InterPro" id="IPR005000">
    <property type="entry name" value="Aldolase/citrate-lyase_domain"/>
</dbReference>
<evidence type="ECO:0000256" key="1">
    <source>
        <dbReference type="ARBA" id="ARBA00005568"/>
    </source>
</evidence>
<dbReference type="PANTHER" id="PTHR30502">
    <property type="entry name" value="2-KETO-3-DEOXY-L-RHAMNONATE ALDOLASE"/>
    <property type="match status" value="1"/>
</dbReference>
<evidence type="ECO:0000256" key="2">
    <source>
        <dbReference type="ARBA" id="ARBA00022723"/>
    </source>
</evidence>
<accession>A0ABY7YWB6</accession>
<comment type="similarity">
    <text evidence="1">Belongs to the HpcH/HpaI aldolase family.</text>
</comment>
<feature type="domain" description="HpcH/HpaI aldolase/citrate lyase" evidence="4">
    <location>
        <begin position="28"/>
        <end position="250"/>
    </location>
</feature>
<dbReference type="Proteomes" id="UP001222118">
    <property type="component" value="Chromosome"/>
</dbReference>
<evidence type="ECO:0000256" key="3">
    <source>
        <dbReference type="ARBA" id="ARBA00023239"/>
    </source>
</evidence>
<dbReference type="Gene3D" id="3.20.20.60">
    <property type="entry name" value="Phosphoenolpyruvate-binding domains"/>
    <property type="match status" value="1"/>
</dbReference>
<dbReference type="InterPro" id="IPR015813">
    <property type="entry name" value="Pyrv/PenolPyrv_kinase-like_dom"/>
</dbReference>
<dbReference type="InterPro" id="IPR040442">
    <property type="entry name" value="Pyrv_kinase-like_dom_sf"/>
</dbReference>
<dbReference type="RefSeq" id="WP_282210748.1">
    <property type="nucleotide sequence ID" value="NZ_CP118247.1"/>
</dbReference>
<dbReference type="Pfam" id="PF03328">
    <property type="entry name" value="HpcH_HpaI"/>
    <property type="match status" value="1"/>
</dbReference>
<evidence type="ECO:0000259" key="4">
    <source>
        <dbReference type="Pfam" id="PF03328"/>
    </source>
</evidence>
<keyword evidence="3 5" id="KW-0456">Lyase</keyword>
<name>A0ABY7YWB6_9HYPH</name>
<protein>
    <submittedName>
        <fullName evidence="5">Aldolase/citrate lyase family protein</fullName>
    </submittedName>
</protein>
<dbReference type="PANTHER" id="PTHR30502:SF0">
    <property type="entry name" value="PHOSPHOENOLPYRUVATE CARBOXYLASE FAMILY PROTEIN"/>
    <property type="match status" value="1"/>
</dbReference>
<organism evidence="5 6">
    <name type="scientific">Devosia rhodophyticola</name>
    <dbReference type="NCBI Taxonomy" id="3026423"/>
    <lineage>
        <taxon>Bacteria</taxon>
        <taxon>Pseudomonadati</taxon>
        <taxon>Pseudomonadota</taxon>
        <taxon>Alphaproteobacteria</taxon>
        <taxon>Hyphomicrobiales</taxon>
        <taxon>Devosiaceae</taxon>
        <taxon>Devosia</taxon>
    </lineage>
</organism>